<feature type="transmembrane region" description="Helical" evidence="5">
    <location>
        <begin position="54"/>
        <end position="73"/>
    </location>
</feature>
<evidence type="ECO:0000256" key="5">
    <source>
        <dbReference type="SAM" id="Phobius"/>
    </source>
</evidence>
<protein>
    <submittedName>
        <fullName evidence="6">Major Facilitator Superfamily protein</fullName>
    </submittedName>
</protein>
<name>W2UZJ9_9RICK</name>
<keyword evidence="2 5" id="KW-0812">Transmembrane</keyword>
<feature type="transmembrane region" description="Helical" evidence="5">
    <location>
        <begin position="167"/>
        <end position="189"/>
    </location>
</feature>
<organism evidence="6 7">
    <name type="scientific">Candidatus Xenolissoclinum pacificiensis L6</name>
    <dbReference type="NCBI Taxonomy" id="1401685"/>
    <lineage>
        <taxon>Bacteria</taxon>
        <taxon>Pseudomonadati</taxon>
        <taxon>Pseudomonadota</taxon>
        <taxon>Alphaproteobacteria</taxon>
        <taxon>Rickettsiales</taxon>
        <taxon>Anaplasmataceae</taxon>
        <taxon>Candidatus Xenolissoclinum</taxon>
    </lineage>
</organism>
<dbReference type="GO" id="GO:0022857">
    <property type="term" value="F:transmembrane transporter activity"/>
    <property type="evidence" value="ECO:0007669"/>
    <property type="project" value="InterPro"/>
</dbReference>
<dbReference type="InterPro" id="IPR011701">
    <property type="entry name" value="MFS"/>
</dbReference>
<comment type="caution">
    <text evidence="6">The sequence shown here is derived from an EMBL/GenBank/DDBJ whole genome shotgun (WGS) entry which is preliminary data.</text>
</comment>
<keyword evidence="7" id="KW-1185">Reference proteome</keyword>
<dbReference type="Proteomes" id="UP000018951">
    <property type="component" value="Unassembled WGS sequence"/>
</dbReference>
<evidence type="ECO:0000256" key="2">
    <source>
        <dbReference type="ARBA" id="ARBA00022692"/>
    </source>
</evidence>
<proteinExistence type="predicted"/>
<feature type="transmembrane region" description="Helical" evidence="5">
    <location>
        <begin position="304"/>
        <end position="322"/>
    </location>
</feature>
<reference evidence="6 7" key="1">
    <citation type="journal article" date="2013" name="PLoS ONE">
        <title>Bacterial endosymbiosis in a chordate host: long-term co-evolution and conservation of secondary metabolism.</title>
        <authorList>
            <person name="Kwan J.C."/>
            <person name="Schmidt E.W."/>
        </authorList>
    </citation>
    <scope>NUCLEOTIDE SEQUENCE [LARGE SCALE GENOMIC DNA]</scope>
    <source>
        <strain evidence="7">L6</strain>
    </source>
</reference>
<dbReference type="InterPro" id="IPR036259">
    <property type="entry name" value="MFS_trans_sf"/>
</dbReference>
<feature type="transmembrane region" description="Helical" evidence="5">
    <location>
        <begin position="80"/>
        <end position="98"/>
    </location>
</feature>
<feature type="transmembrane region" description="Helical" evidence="5">
    <location>
        <begin position="334"/>
        <end position="352"/>
    </location>
</feature>
<evidence type="ECO:0000313" key="6">
    <source>
        <dbReference type="EMBL" id="ETO91270.1"/>
    </source>
</evidence>
<feature type="transmembrane region" description="Helical" evidence="5">
    <location>
        <begin position="246"/>
        <end position="266"/>
    </location>
</feature>
<dbReference type="STRING" id="1401685.P857_394"/>
<dbReference type="CDD" id="cd06174">
    <property type="entry name" value="MFS"/>
    <property type="match status" value="1"/>
</dbReference>
<feature type="transmembrane region" description="Helical" evidence="5">
    <location>
        <begin position="209"/>
        <end position="234"/>
    </location>
</feature>
<feature type="transmembrane region" description="Helical" evidence="5">
    <location>
        <begin position="12"/>
        <end position="29"/>
    </location>
</feature>
<accession>W2UZJ9</accession>
<dbReference type="SUPFAM" id="SSF103473">
    <property type="entry name" value="MFS general substrate transporter"/>
    <property type="match status" value="1"/>
</dbReference>
<feature type="transmembrane region" description="Helical" evidence="5">
    <location>
        <begin position="104"/>
        <end position="124"/>
    </location>
</feature>
<feature type="transmembrane region" description="Helical" evidence="5">
    <location>
        <begin position="278"/>
        <end position="298"/>
    </location>
</feature>
<feature type="transmembrane region" description="Helical" evidence="5">
    <location>
        <begin position="372"/>
        <end position="394"/>
    </location>
</feature>
<dbReference type="Pfam" id="PF07690">
    <property type="entry name" value="MFS_1"/>
    <property type="match status" value="1"/>
</dbReference>
<keyword evidence="4 5" id="KW-0472">Membrane</keyword>
<evidence type="ECO:0000313" key="7">
    <source>
        <dbReference type="Proteomes" id="UP000018951"/>
    </source>
</evidence>
<feature type="transmembrane region" description="Helical" evidence="5">
    <location>
        <begin position="136"/>
        <end position="161"/>
    </location>
</feature>
<sequence length="406" mass="45533">MLFSYIKENRKALSAWLVVVLFFSYQYFYRMLPGALSDYILSNYSLTPSQFSKFVGIYYIFYSLAHIPLGLALDRFSIKLVMSACIGLCCVSIMPLYLKLPYEYLYFGRIISAICSSVGVISVLQITSAMMSKKLFPIFFSFSVMFGILSASSTFMVVPLLKDPHNIFFFMIVFGGIIFVCSVLFLPHWIDNDDKSQNTQEKSLFKSKLWIVIALIGGLLIGSLEGYVDIWANIFVQLKHNLRPEIAGFINSLVLVALALCAPILGFIEGKFREEIDLIILLAFFILFSISCILFLSLSLMSLVILNIVLGMGSAYQTIVLIKVSRIVPGNHVSFATAITNMLMMGMGYFFHFYSANVLSFLEYDGLPGVVVLQKVLVILPITSFLAILSLFAVKKYIASIPKNNL</sequence>
<dbReference type="EMBL" id="AXCJ01000007">
    <property type="protein sequence ID" value="ETO91270.1"/>
    <property type="molecule type" value="Genomic_DNA"/>
</dbReference>
<evidence type="ECO:0000256" key="4">
    <source>
        <dbReference type="ARBA" id="ARBA00023136"/>
    </source>
</evidence>
<gene>
    <name evidence="6" type="ORF">P857_394</name>
</gene>
<evidence type="ECO:0000256" key="1">
    <source>
        <dbReference type="ARBA" id="ARBA00004429"/>
    </source>
</evidence>
<dbReference type="AlphaFoldDB" id="W2UZJ9"/>
<dbReference type="GO" id="GO:0005886">
    <property type="term" value="C:plasma membrane"/>
    <property type="evidence" value="ECO:0007669"/>
    <property type="project" value="UniProtKB-SubCell"/>
</dbReference>
<evidence type="ECO:0000256" key="3">
    <source>
        <dbReference type="ARBA" id="ARBA00022989"/>
    </source>
</evidence>
<comment type="subcellular location">
    <subcellularLocation>
        <location evidence="1">Cell inner membrane</location>
        <topology evidence="1">Multi-pass membrane protein</topology>
    </subcellularLocation>
</comment>
<dbReference type="Gene3D" id="1.20.1250.20">
    <property type="entry name" value="MFS general substrate transporter like domains"/>
    <property type="match status" value="2"/>
</dbReference>
<keyword evidence="3 5" id="KW-1133">Transmembrane helix</keyword>